<dbReference type="InterPro" id="IPR001387">
    <property type="entry name" value="Cro/C1-type_HTH"/>
</dbReference>
<dbReference type="InterPro" id="IPR010982">
    <property type="entry name" value="Lambda_DNA-bd_dom_sf"/>
</dbReference>
<comment type="caution">
    <text evidence="3">The sequence shown here is derived from an EMBL/GenBank/DDBJ whole genome shotgun (WGS) entry which is preliminary data.</text>
</comment>
<protein>
    <submittedName>
        <fullName evidence="3">Transcriptional regulator with XRE-family HTH domain</fullName>
    </submittedName>
</protein>
<dbReference type="SUPFAM" id="SSF47413">
    <property type="entry name" value="lambda repressor-like DNA-binding domains"/>
    <property type="match status" value="1"/>
</dbReference>
<accession>A0A7W8D4Q2</accession>
<gene>
    <name evidence="3" type="ORF">HNQ52_001425</name>
</gene>
<proteinExistence type="predicted"/>
<evidence type="ECO:0000259" key="2">
    <source>
        <dbReference type="PROSITE" id="PS50943"/>
    </source>
</evidence>
<dbReference type="GO" id="GO:0003677">
    <property type="term" value="F:DNA binding"/>
    <property type="evidence" value="ECO:0007669"/>
    <property type="project" value="UniProtKB-KW"/>
</dbReference>
<dbReference type="EMBL" id="JACHHP010000002">
    <property type="protein sequence ID" value="MBB5207896.1"/>
    <property type="molecule type" value="Genomic_DNA"/>
</dbReference>
<dbReference type="InterPro" id="IPR050807">
    <property type="entry name" value="TransReg_Diox_bact_type"/>
</dbReference>
<dbReference type="GO" id="GO:0005829">
    <property type="term" value="C:cytosol"/>
    <property type="evidence" value="ECO:0007669"/>
    <property type="project" value="TreeGrafter"/>
</dbReference>
<dbReference type="SMART" id="SM00530">
    <property type="entry name" value="HTH_XRE"/>
    <property type="match status" value="1"/>
</dbReference>
<keyword evidence="4" id="KW-1185">Reference proteome</keyword>
<dbReference type="AlphaFoldDB" id="A0A7W8D4Q2"/>
<dbReference type="RefSeq" id="WP_183960413.1">
    <property type="nucleotide sequence ID" value="NZ_JACHHP010000002.1"/>
</dbReference>
<dbReference type="PROSITE" id="PS50943">
    <property type="entry name" value="HTH_CROC1"/>
    <property type="match status" value="1"/>
</dbReference>
<organism evidence="3 4">
    <name type="scientific">Chiayiivirga flava</name>
    <dbReference type="NCBI Taxonomy" id="659595"/>
    <lineage>
        <taxon>Bacteria</taxon>
        <taxon>Pseudomonadati</taxon>
        <taxon>Pseudomonadota</taxon>
        <taxon>Gammaproteobacteria</taxon>
        <taxon>Lysobacterales</taxon>
        <taxon>Lysobacteraceae</taxon>
        <taxon>Chiayiivirga</taxon>
    </lineage>
</organism>
<dbReference type="CDD" id="cd00093">
    <property type="entry name" value="HTH_XRE"/>
    <property type="match status" value="1"/>
</dbReference>
<evidence type="ECO:0000313" key="3">
    <source>
        <dbReference type="EMBL" id="MBB5207896.1"/>
    </source>
</evidence>
<evidence type="ECO:0000256" key="1">
    <source>
        <dbReference type="ARBA" id="ARBA00023125"/>
    </source>
</evidence>
<dbReference type="Pfam" id="PF01381">
    <property type="entry name" value="HTH_3"/>
    <property type="match status" value="1"/>
</dbReference>
<dbReference type="PANTHER" id="PTHR46797:SF1">
    <property type="entry name" value="METHYLPHOSPHONATE SYNTHASE"/>
    <property type="match status" value="1"/>
</dbReference>
<dbReference type="Proteomes" id="UP000521199">
    <property type="component" value="Unassembled WGS sequence"/>
</dbReference>
<sequence>MDPTAQQFGEVLKEARLRSGLSQQELSFQASIHWTYVSQLERGLKNPTLSVILRLAAALDVTAAQLVAEVERRA</sequence>
<dbReference type="PANTHER" id="PTHR46797">
    <property type="entry name" value="HTH-TYPE TRANSCRIPTIONAL REGULATOR"/>
    <property type="match status" value="1"/>
</dbReference>
<dbReference type="Gene3D" id="1.10.260.40">
    <property type="entry name" value="lambda repressor-like DNA-binding domains"/>
    <property type="match status" value="1"/>
</dbReference>
<dbReference type="GO" id="GO:0003700">
    <property type="term" value="F:DNA-binding transcription factor activity"/>
    <property type="evidence" value="ECO:0007669"/>
    <property type="project" value="TreeGrafter"/>
</dbReference>
<evidence type="ECO:0000313" key="4">
    <source>
        <dbReference type="Proteomes" id="UP000521199"/>
    </source>
</evidence>
<name>A0A7W8D4Q2_9GAMM</name>
<reference evidence="3 4" key="1">
    <citation type="submission" date="2020-08" db="EMBL/GenBank/DDBJ databases">
        <title>Genomic Encyclopedia of Type Strains, Phase IV (KMG-IV): sequencing the most valuable type-strain genomes for metagenomic binning, comparative biology and taxonomic classification.</title>
        <authorList>
            <person name="Goeker M."/>
        </authorList>
    </citation>
    <scope>NUCLEOTIDE SEQUENCE [LARGE SCALE GENOMIC DNA]</scope>
    <source>
        <strain evidence="3 4">DSM 24163</strain>
    </source>
</reference>
<feature type="domain" description="HTH cro/C1-type" evidence="2">
    <location>
        <begin position="12"/>
        <end position="66"/>
    </location>
</feature>
<keyword evidence="1" id="KW-0238">DNA-binding</keyword>